<keyword evidence="2" id="KW-0238">DNA-binding</keyword>
<protein>
    <submittedName>
        <fullName evidence="6">Response regulator transcription factor</fullName>
    </submittedName>
</protein>
<sequence length="233" mass="24565">MGGGRCCGRGRAVTAEGARGGAVRVLIVDDHPVVRRGLRTMLEGEPWVDGVLEAATCAEAVGIASTEPVGVVAMDVALPDGDGVEATRRIVQGRPETRVLMVTMTDDEDVVGRALRAGARGYVLKDTDPDVIVDALRTVAGGGLVLGPRVGPQVLTSLRRQPVELPPPFDRLTPRERDILRRLAGGDTNARIARHFGLSEKTVRNQLSAVFAKLGVADRVQAALLARDAGLTG</sequence>
<feature type="domain" description="HTH luxR-type" evidence="4">
    <location>
        <begin position="165"/>
        <end position="230"/>
    </location>
</feature>
<feature type="modified residue" description="4-aspartylphosphate" evidence="3">
    <location>
        <position position="75"/>
    </location>
</feature>
<name>A0ABS2INC5_9ACTN</name>
<evidence type="ECO:0000259" key="4">
    <source>
        <dbReference type="PROSITE" id="PS50043"/>
    </source>
</evidence>
<gene>
    <name evidence="6" type="ORF">JQX11_05665</name>
</gene>
<keyword evidence="7" id="KW-1185">Reference proteome</keyword>
<dbReference type="SUPFAM" id="SSF52172">
    <property type="entry name" value="CheY-like"/>
    <property type="match status" value="1"/>
</dbReference>
<dbReference type="Proteomes" id="UP001518872">
    <property type="component" value="Unassembled WGS sequence"/>
</dbReference>
<dbReference type="InterPro" id="IPR058245">
    <property type="entry name" value="NreC/VraR/RcsB-like_REC"/>
</dbReference>
<dbReference type="PRINTS" id="PR00038">
    <property type="entry name" value="HTHLUXR"/>
</dbReference>
<dbReference type="InterPro" id="IPR000792">
    <property type="entry name" value="Tscrpt_reg_LuxR_C"/>
</dbReference>
<dbReference type="SMART" id="SM00448">
    <property type="entry name" value="REC"/>
    <property type="match status" value="1"/>
</dbReference>
<evidence type="ECO:0000256" key="2">
    <source>
        <dbReference type="ARBA" id="ARBA00023125"/>
    </source>
</evidence>
<dbReference type="InterPro" id="IPR011006">
    <property type="entry name" value="CheY-like_superfamily"/>
</dbReference>
<dbReference type="InterPro" id="IPR001789">
    <property type="entry name" value="Sig_transdc_resp-reg_receiver"/>
</dbReference>
<evidence type="ECO:0000256" key="1">
    <source>
        <dbReference type="ARBA" id="ARBA00022553"/>
    </source>
</evidence>
<dbReference type="CDD" id="cd17535">
    <property type="entry name" value="REC_NarL-like"/>
    <property type="match status" value="1"/>
</dbReference>
<dbReference type="PANTHER" id="PTHR43214">
    <property type="entry name" value="TWO-COMPONENT RESPONSE REGULATOR"/>
    <property type="match status" value="1"/>
</dbReference>
<dbReference type="EMBL" id="JAFEUC010000002">
    <property type="protein sequence ID" value="MBM7075842.1"/>
    <property type="molecule type" value="Genomic_DNA"/>
</dbReference>
<dbReference type="PROSITE" id="PS50110">
    <property type="entry name" value="RESPONSE_REGULATORY"/>
    <property type="match status" value="1"/>
</dbReference>
<dbReference type="SMART" id="SM00421">
    <property type="entry name" value="HTH_LUXR"/>
    <property type="match status" value="1"/>
</dbReference>
<dbReference type="Gene3D" id="3.40.50.2300">
    <property type="match status" value="1"/>
</dbReference>
<dbReference type="InterPro" id="IPR016032">
    <property type="entry name" value="Sig_transdc_resp-reg_C-effctor"/>
</dbReference>
<evidence type="ECO:0000256" key="3">
    <source>
        <dbReference type="PROSITE-ProRule" id="PRU00169"/>
    </source>
</evidence>
<dbReference type="PROSITE" id="PS00622">
    <property type="entry name" value="HTH_LUXR_1"/>
    <property type="match status" value="1"/>
</dbReference>
<dbReference type="CDD" id="cd06170">
    <property type="entry name" value="LuxR_C_like"/>
    <property type="match status" value="1"/>
</dbReference>
<dbReference type="SUPFAM" id="SSF46894">
    <property type="entry name" value="C-terminal effector domain of the bipartite response regulators"/>
    <property type="match status" value="1"/>
</dbReference>
<accession>A0ABS2INC5</accession>
<dbReference type="PROSITE" id="PS50043">
    <property type="entry name" value="HTH_LUXR_2"/>
    <property type="match status" value="1"/>
</dbReference>
<evidence type="ECO:0000313" key="6">
    <source>
        <dbReference type="EMBL" id="MBM7075842.1"/>
    </source>
</evidence>
<dbReference type="Pfam" id="PF00072">
    <property type="entry name" value="Response_reg"/>
    <property type="match status" value="1"/>
</dbReference>
<dbReference type="InterPro" id="IPR039420">
    <property type="entry name" value="WalR-like"/>
</dbReference>
<feature type="domain" description="Response regulatory" evidence="5">
    <location>
        <begin position="24"/>
        <end position="140"/>
    </location>
</feature>
<evidence type="ECO:0000259" key="5">
    <source>
        <dbReference type="PROSITE" id="PS50110"/>
    </source>
</evidence>
<dbReference type="Pfam" id="PF00196">
    <property type="entry name" value="GerE"/>
    <property type="match status" value="1"/>
</dbReference>
<evidence type="ECO:0000313" key="7">
    <source>
        <dbReference type="Proteomes" id="UP001518872"/>
    </source>
</evidence>
<comment type="caution">
    <text evidence="6">The sequence shown here is derived from an EMBL/GenBank/DDBJ whole genome shotgun (WGS) entry which is preliminary data.</text>
</comment>
<organism evidence="6 7">
    <name type="scientific">Micromonospora humida</name>
    <dbReference type="NCBI Taxonomy" id="2809018"/>
    <lineage>
        <taxon>Bacteria</taxon>
        <taxon>Bacillati</taxon>
        <taxon>Actinomycetota</taxon>
        <taxon>Actinomycetes</taxon>
        <taxon>Micromonosporales</taxon>
        <taxon>Micromonosporaceae</taxon>
        <taxon>Micromonospora</taxon>
    </lineage>
</organism>
<keyword evidence="1 3" id="KW-0597">Phosphoprotein</keyword>
<proteinExistence type="predicted"/>
<reference evidence="6 7" key="1">
    <citation type="submission" date="2021-02" db="EMBL/GenBank/DDBJ databases">
        <authorList>
            <person name="Ra J.-S."/>
        </authorList>
    </citation>
    <scope>NUCLEOTIDE SEQUENCE [LARGE SCALE GENOMIC DNA]</scope>
    <source>
        <strain evidence="6 7">MMS20-R1-14</strain>
    </source>
</reference>